<protein>
    <recommendedName>
        <fullName evidence="4">Transposase</fullName>
    </recommendedName>
</protein>
<feature type="compositionally biased region" description="Polar residues" evidence="1">
    <location>
        <begin position="520"/>
        <end position="533"/>
    </location>
</feature>
<dbReference type="PANTHER" id="PTHR31912:SF34">
    <property type="entry name" value="NOTOCHORD-RELATED PROTEIN"/>
    <property type="match status" value="1"/>
</dbReference>
<organism evidence="2 3">
    <name type="scientific">Mycena albidolilacea</name>
    <dbReference type="NCBI Taxonomy" id="1033008"/>
    <lineage>
        <taxon>Eukaryota</taxon>
        <taxon>Fungi</taxon>
        <taxon>Dikarya</taxon>
        <taxon>Basidiomycota</taxon>
        <taxon>Agaricomycotina</taxon>
        <taxon>Agaricomycetes</taxon>
        <taxon>Agaricomycetidae</taxon>
        <taxon>Agaricales</taxon>
        <taxon>Marasmiineae</taxon>
        <taxon>Mycenaceae</taxon>
        <taxon>Mycena</taxon>
    </lineage>
</organism>
<evidence type="ECO:0000256" key="1">
    <source>
        <dbReference type="SAM" id="MobiDB-lite"/>
    </source>
</evidence>
<evidence type="ECO:0000313" key="2">
    <source>
        <dbReference type="EMBL" id="KAJ7328003.1"/>
    </source>
</evidence>
<accession>A0AAD6ZL43</accession>
<gene>
    <name evidence="2" type="ORF">DFH08DRAFT_967771</name>
</gene>
<feature type="compositionally biased region" description="Low complexity" evidence="1">
    <location>
        <begin position="586"/>
        <end position="595"/>
    </location>
</feature>
<dbReference type="AlphaFoldDB" id="A0AAD6ZL43"/>
<feature type="compositionally biased region" description="Acidic residues" evidence="1">
    <location>
        <begin position="104"/>
        <end position="121"/>
    </location>
</feature>
<name>A0AAD6ZL43_9AGAR</name>
<dbReference type="PANTHER" id="PTHR31912">
    <property type="entry name" value="IP13529P"/>
    <property type="match status" value="1"/>
</dbReference>
<evidence type="ECO:0000313" key="3">
    <source>
        <dbReference type="Proteomes" id="UP001218218"/>
    </source>
</evidence>
<feature type="region of interest" description="Disordered" evidence="1">
    <location>
        <begin position="509"/>
        <end position="621"/>
    </location>
</feature>
<reference evidence="2" key="1">
    <citation type="submission" date="2023-03" db="EMBL/GenBank/DDBJ databases">
        <title>Massive genome expansion in bonnet fungi (Mycena s.s.) driven by repeated elements and novel gene families across ecological guilds.</title>
        <authorList>
            <consortium name="Lawrence Berkeley National Laboratory"/>
            <person name="Harder C.B."/>
            <person name="Miyauchi S."/>
            <person name="Viragh M."/>
            <person name="Kuo A."/>
            <person name="Thoen E."/>
            <person name="Andreopoulos B."/>
            <person name="Lu D."/>
            <person name="Skrede I."/>
            <person name="Drula E."/>
            <person name="Henrissat B."/>
            <person name="Morin E."/>
            <person name="Kohler A."/>
            <person name="Barry K."/>
            <person name="LaButti K."/>
            <person name="Morin E."/>
            <person name="Salamov A."/>
            <person name="Lipzen A."/>
            <person name="Mereny Z."/>
            <person name="Hegedus B."/>
            <person name="Baldrian P."/>
            <person name="Stursova M."/>
            <person name="Weitz H."/>
            <person name="Taylor A."/>
            <person name="Grigoriev I.V."/>
            <person name="Nagy L.G."/>
            <person name="Martin F."/>
            <person name="Kauserud H."/>
        </authorList>
    </citation>
    <scope>NUCLEOTIDE SEQUENCE</scope>
    <source>
        <strain evidence="2">CBHHK002</strain>
    </source>
</reference>
<feature type="region of interest" description="Disordered" evidence="1">
    <location>
        <begin position="104"/>
        <end position="136"/>
    </location>
</feature>
<evidence type="ECO:0008006" key="4">
    <source>
        <dbReference type="Google" id="ProtNLM"/>
    </source>
</evidence>
<dbReference type="Proteomes" id="UP001218218">
    <property type="component" value="Unassembled WGS sequence"/>
</dbReference>
<sequence>MEALQWRQRSPSPINPAANTNQLPFRAFVADGAHALLASLATPAGYQEGTPAADWPEPSSTRQPPDRILDWGLSDHTELEPSPEARAVGQIAQQLLQFQDMDAASDDEMQERSDEEDDNDNLQEPTVTVDNGDNYDDHREKCARNRDHTQYSRQWHPWTDRIVDMYTGYLDASPSVCFSHWQLELFLWFLKVNNVDDVPSVKSMQELNAMLQKLCGIETIGYDGALGHKYYVNSLGQIISQEMSNPKVRPHLEFYPEDTGKLLEQARQGKCWLEEMPSFQTTPMTRIGDQDYFIYEPAMLDDGKFCVPHHWFCESEVSQAGLKSFPKLKADISLYNFPDPSKINDVQDPLSGALSPWDLTDPAFGNPWRECAKGARVLAFPIWLYCDDTSGNLSKKWNEHNSFLFTPAGLPRKEAKREYNVHFLCTSNIAPPLEMLDEVLDQLEPQIRTERWDLGMEQLNELVLIIPSVLALLGDNPMQSEFACHIGLHGKYFCRACWVKGGDSLDDQDATLAHPKDPKTANTSDSESQAGTDTESDAGSDGDSAPPHESSPQADLPLGATNEEMGAGSSPEPDPSPFEAPEITAKHTSTTTTNTVPVDPPQMAAPDSAEQPKKSCGKRAKETLEQTMSRVKSFVKIGKLRTKEETTDKLWSYFDEASTLNTKTKVKNMRTASGIKDTFQMVFLEKLFNSYKNKRGNAAWQAALDADKPVIGPCLDTHNFVCYMVEPITVQ</sequence>
<keyword evidence="3" id="KW-1185">Reference proteome</keyword>
<dbReference type="EMBL" id="JARIHO010000040">
    <property type="protein sequence ID" value="KAJ7328003.1"/>
    <property type="molecule type" value="Genomic_DNA"/>
</dbReference>
<comment type="caution">
    <text evidence="2">The sequence shown here is derived from an EMBL/GenBank/DDBJ whole genome shotgun (WGS) entry which is preliminary data.</text>
</comment>
<feature type="region of interest" description="Disordered" evidence="1">
    <location>
        <begin position="47"/>
        <end position="79"/>
    </location>
</feature>
<feature type="compositionally biased region" description="Basic and acidic residues" evidence="1">
    <location>
        <begin position="64"/>
        <end position="79"/>
    </location>
</feature>
<proteinExistence type="predicted"/>
<feature type="compositionally biased region" description="Polar residues" evidence="1">
    <location>
        <begin position="122"/>
        <end position="131"/>
    </location>
</feature>